<dbReference type="InterPro" id="IPR008926">
    <property type="entry name" value="RNR_R1-su_N"/>
</dbReference>
<dbReference type="InterPro" id="IPR003587">
    <property type="entry name" value="Hint_dom_N"/>
</dbReference>
<name>A0A5S9BYZ6_9CAUD</name>
<dbReference type="PROSITE" id="PS51161">
    <property type="entry name" value="ATP_CONE"/>
    <property type="match status" value="1"/>
</dbReference>
<keyword evidence="2 3" id="KW-0067">ATP-binding</keyword>
<dbReference type="Pfam" id="PF01079">
    <property type="entry name" value="Hint"/>
    <property type="match status" value="1"/>
</dbReference>
<dbReference type="PANTHER" id="PTHR11573">
    <property type="entry name" value="RIBONUCLEOSIDE-DIPHOSPHATE REDUCTASE LARGE CHAIN"/>
    <property type="match status" value="1"/>
</dbReference>
<dbReference type="InterPro" id="IPR001767">
    <property type="entry name" value="Hedgehog_Hint"/>
</dbReference>
<dbReference type="InterPro" id="IPR005144">
    <property type="entry name" value="ATP-cone_dom"/>
</dbReference>
<protein>
    <submittedName>
        <fullName evidence="6">Ribonucleoside-diphosphate reductase subunit alpha/intein splicing domain</fullName>
    </submittedName>
</protein>
<dbReference type="Proteomes" id="UP000422648">
    <property type="component" value="Segment"/>
</dbReference>
<evidence type="ECO:0000313" key="6">
    <source>
        <dbReference type="EMBL" id="BBI90440.1"/>
    </source>
</evidence>
<dbReference type="Gene3D" id="3.10.28.10">
    <property type="entry name" value="Homing endonucleases"/>
    <property type="match status" value="1"/>
</dbReference>
<dbReference type="InterPro" id="IPR027434">
    <property type="entry name" value="Homing_endonucl"/>
</dbReference>
<evidence type="ECO:0000259" key="4">
    <source>
        <dbReference type="PROSITE" id="PS50819"/>
    </source>
</evidence>
<dbReference type="SUPFAM" id="SSF48168">
    <property type="entry name" value="R1 subunit of ribonucleotide reductase, N-terminal domain"/>
    <property type="match status" value="1"/>
</dbReference>
<dbReference type="InterPro" id="IPR004042">
    <property type="entry name" value="Intein_endonuc_central"/>
</dbReference>
<dbReference type="CDD" id="cd00081">
    <property type="entry name" value="Hint"/>
    <property type="match status" value="1"/>
</dbReference>
<dbReference type="GO" id="GO:0009263">
    <property type="term" value="P:deoxyribonucleotide biosynthetic process"/>
    <property type="evidence" value="ECO:0007669"/>
    <property type="project" value="InterPro"/>
</dbReference>
<dbReference type="GO" id="GO:0016540">
    <property type="term" value="P:protein autoprocessing"/>
    <property type="evidence" value="ECO:0007669"/>
    <property type="project" value="InterPro"/>
</dbReference>
<feature type="domain" description="ATP-cone" evidence="5">
    <location>
        <begin position="1"/>
        <end position="90"/>
    </location>
</feature>
<dbReference type="InterPro" id="IPR036844">
    <property type="entry name" value="Hint_dom_sf"/>
</dbReference>
<dbReference type="RefSeq" id="YP_009873732.1">
    <property type="nucleotide sequence ID" value="NC_049340.1"/>
</dbReference>
<dbReference type="Pfam" id="PF14528">
    <property type="entry name" value="LAGLIDADG_3"/>
    <property type="match status" value="1"/>
</dbReference>
<dbReference type="InterPro" id="IPR013509">
    <property type="entry name" value="RNR_lsu_N"/>
</dbReference>
<evidence type="ECO:0000259" key="5">
    <source>
        <dbReference type="PROSITE" id="PS51161"/>
    </source>
</evidence>
<dbReference type="InterPro" id="IPR004860">
    <property type="entry name" value="LAGLIDADG_dom"/>
</dbReference>
<sequence>MKVTKRNGLQEELSVDKLNAVVMSACEGLDANPSDVLMNAKLQLFDGIKTSKIHELLVKSAIDLISIKQSDYQFVASKLFSFLTRKQVFGVYYKDELPTVKDLVVTNIGRGLYDPNILSKWTDEDFEEFQKTINHDNDDKLTISAYMKMYDTYLAKDRTTGYVYETPQFAFMVLSLALYDTVYDVIGHYKQLVNRKISLPTPIMAGMRTPTRQYASCFPYDQEVFNADGSYEQISNIKKGDRVLTHLGNEKTVLATQVKPYTGDIVSLNTTLSFRNRLKPTAEHLFYTIKKENKKIGIAEWVKASEISIGDYIIAPYNKHTHNTTELSLYDTLVDEENNKYFILNENDGKVYKPTSDKRCRSGKYNDRVYPVTNNIKLNGDIFRLIGYYLAEGSAHGTCVDFTFNVSDMDYLEDIKNIIHDNFGIPSKISVSNFDNSARLVVHSRLFKLFMTKMCGIHSTSKFLDNIVLNADKNLQKELLRGVLRGDGCIHKNGVVLALTNKPLIIQLGNIFLRNGIGISYTTIKQNGTSKESYGIHLGRVGNMDFLNM</sequence>
<dbReference type="InterPro" id="IPR039718">
    <property type="entry name" value="Rrm1"/>
</dbReference>
<evidence type="ECO:0000256" key="1">
    <source>
        <dbReference type="ARBA" id="ARBA00022741"/>
    </source>
</evidence>
<keyword evidence="7" id="KW-1185">Reference proteome</keyword>
<dbReference type="EMBL" id="AP019524">
    <property type="protein sequence ID" value="BBI90440.1"/>
    <property type="molecule type" value="Genomic_DNA"/>
</dbReference>
<reference evidence="6 7" key="1">
    <citation type="journal article" date="2019" name="Arch. Virol.">
        <title>A novel jumbo Tenacibaculum maritimum lytic phage with head-fiber-like appendages.</title>
        <authorList>
            <person name="Kawato Y."/>
            <person name="Istiqomah I."/>
            <person name="Gaafar A.Y."/>
            <person name="Hanaoka M."/>
            <person name="Ishimaru K."/>
            <person name="Yasuike M."/>
            <person name="Nishiki I."/>
            <person name="Nakamura Y."/>
            <person name="Fujiwara A."/>
            <person name="Nakai T."/>
        </authorList>
    </citation>
    <scope>NUCLEOTIDE SEQUENCE [LARGE SCALE GENOMIC DNA]</scope>
    <source>
        <strain evidence="6 7">PTm1</strain>
    </source>
</reference>
<evidence type="ECO:0000256" key="2">
    <source>
        <dbReference type="ARBA" id="ARBA00022840"/>
    </source>
</evidence>
<dbReference type="GO" id="GO:0005524">
    <property type="term" value="F:ATP binding"/>
    <property type="evidence" value="ECO:0007669"/>
    <property type="project" value="UniProtKB-UniRule"/>
</dbReference>
<dbReference type="GO" id="GO:0004748">
    <property type="term" value="F:ribonucleoside-diphosphate reductase activity, thioredoxin disulfide as acceptor"/>
    <property type="evidence" value="ECO:0007669"/>
    <property type="project" value="InterPro"/>
</dbReference>
<dbReference type="KEGG" id="vg:55802853"/>
<proteinExistence type="predicted"/>
<dbReference type="Gene3D" id="3.20.70.20">
    <property type="match status" value="1"/>
</dbReference>
<dbReference type="SUPFAM" id="SSF55608">
    <property type="entry name" value="Homing endonucleases"/>
    <property type="match status" value="1"/>
</dbReference>
<evidence type="ECO:0000313" key="7">
    <source>
        <dbReference type="Proteomes" id="UP000422648"/>
    </source>
</evidence>
<dbReference type="PROSITE" id="PS50819">
    <property type="entry name" value="INTEIN_ENDONUCLEASE"/>
    <property type="match status" value="1"/>
</dbReference>
<dbReference type="GeneID" id="55802853"/>
<dbReference type="Pfam" id="PF03477">
    <property type="entry name" value="ATP-cone"/>
    <property type="match status" value="1"/>
</dbReference>
<dbReference type="Pfam" id="PF00317">
    <property type="entry name" value="Ribonuc_red_lgN"/>
    <property type="match status" value="1"/>
</dbReference>
<evidence type="ECO:0000256" key="3">
    <source>
        <dbReference type="PROSITE-ProRule" id="PRU00492"/>
    </source>
</evidence>
<dbReference type="PANTHER" id="PTHR11573:SF6">
    <property type="entry name" value="RIBONUCLEOSIDE-DIPHOSPHATE REDUCTASE LARGE SUBUNIT"/>
    <property type="match status" value="1"/>
</dbReference>
<dbReference type="GO" id="GO:0004519">
    <property type="term" value="F:endonuclease activity"/>
    <property type="evidence" value="ECO:0007669"/>
    <property type="project" value="InterPro"/>
</dbReference>
<feature type="domain" description="DOD-type homing endonuclease" evidence="4">
    <location>
        <begin position="385"/>
        <end position="517"/>
    </location>
</feature>
<keyword evidence="1 3" id="KW-0547">Nucleotide-binding</keyword>
<dbReference type="SUPFAM" id="SSF51294">
    <property type="entry name" value="Hedgehog/intein (Hint) domain"/>
    <property type="match status" value="1"/>
</dbReference>
<organism evidence="6 7">
    <name type="scientific">Tenacibaculum phage PTm1</name>
    <dbReference type="NCBI Taxonomy" id="2547425"/>
    <lineage>
        <taxon>Viruses</taxon>
        <taxon>Duplodnaviria</taxon>
        <taxon>Heunggongvirae</taxon>
        <taxon>Uroviricota</taxon>
        <taxon>Caudoviricetes</taxon>
        <taxon>Shirahamavirus</taxon>
        <taxon>Shirahamavirus PTm1</taxon>
    </lineage>
</organism>
<accession>A0A5S9BYZ6</accession>
<dbReference type="SMART" id="SM00306">
    <property type="entry name" value="HintN"/>
    <property type="match status" value="1"/>
</dbReference>